<organism evidence="2 3">
    <name type="scientific">Rhipicephalus sanguineus</name>
    <name type="common">Brown dog tick</name>
    <name type="synonym">Ixodes sanguineus</name>
    <dbReference type="NCBI Taxonomy" id="34632"/>
    <lineage>
        <taxon>Eukaryota</taxon>
        <taxon>Metazoa</taxon>
        <taxon>Ecdysozoa</taxon>
        <taxon>Arthropoda</taxon>
        <taxon>Chelicerata</taxon>
        <taxon>Arachnida</taxon>
        <taxon>Acari</taxon>
        <taxon>Parasitiformes</taxon>
        <taxon>Ixodida</taxon>
        <taxon>Ixodoidea</taxon>
        <taxon>Ixodidae</taxon>
        <taxon>Rhipicephalinae</taxon>
        <taxon>Rhipicephalus</taxon>
        <taxon>Rhipicephalus</taxon>
    </lineage>
</organism>
<dbReference type="PANTHER" id="PTHR19446">
    <property type="entry name" value="REVERSE TRANSCRIPTASES"/>
    <property type="match status" value="1"/>
</dbReference>
<evidence type="ECO:0000259" key="1">
    <source>
        <dbReference type="Pfam" id="PF00078"/>
    </source>
</evidence>
<dbReference type="AlphaFoldDB" id="A0A9D4QCG4"/>
<evidence type="ECO:0000313" key="3">
    <source>
        <dbReference type="Proteomes" id="UP000821837"/>
    </source>
</evidence>
<name>A0A9D4QCG4_RHISA</name>
<feature type="domain" description="Reverse transcriptase" evidence="1">
    <location>
        <begin position="163"/>
        <end position="269"/>
    </location>
</feature>
<dbReference type="EMBL" id="JABSTV010001247">
    <property type="protein sequence ID" value="KAH7973287.1"/>
    <property type="molecule type" value="Genomic_DNA"/>
</dbReference>
<comment type="caution">
    <text evidence="2">The sequence shown here is derived from an EMBL/GenBank/DDBJ whole genome shotgun (WGS) entry which is preliminary data.</text>
</comment>
<evidence type="ECO:0000313" key="2">
    <source>
        <dbReference type="EMBL" id="KAH7973287.1"/>
    </source>
</evidence>
<keyword evidence="3" id="KW-1185">Reference proteome</keyword>
<proteinExistence type="predicted"/>
<reference evidence="2" key="1">
    <citation type="journal article" date="2020" name="Cell">
        <title>Large-Scale Comparative Analyses of Tick Genomes Elucidate Their Genetic Diversity and Vector Capacities.</title>
        <authorList>
            <consortium name="Tick Genome and Microbiome Consortium (TIGMIC)"/>
            <person name="Jia N."/>
            <person name="Wang J."/>
            <person name="Shi W."/>
            <person name="Du L."/>
            <person name="Sun Y."/>
            <person name="Zhan W."/>
            <person name="Jiang J.F."/>
            <person name="Wang Q."/>
            <person name="Zhang B."/>
            <person name="Ji P."/>
            <person name="Bell-Sakyi L."/>
            <person name="Cui X.M."/>
            <person name="Yuan T.T."/>
            <person name="Jiang B.G."/>
            <person name="Yang W.F."/>
            <person name="Lam T.T."/>
            <person name="Chang Q.C."/>
            <person name="Ding S.J."/>
            <person name="Wang X.J."/>
            <person name="Zhu J.G."/>
            <person name="Ruan X.D."/>
            <person name="Zhao L."/>
            <person name="Wei J.T."/>
            <person name="Ye R.Z."/>
            <person name="Que T.C."/>
            <person name="Du C.H."/>
            <person name="Zhou Y.H."/>
            <person name="Cheng J.X."/>
            <person name="Dai P.F."/>
            <person name="Guo W.B."/>
            <person name="Han X.H."/>
            <person name="Huang E.J."/>
            <person name="Li L.F."/>
            <person name="Wei W."/>
            <person name="Gao Y.C."/>
            <person name="Liu J.Z."/>
            <person name="Shao H.Z."/>
            <person name="Wang X."/>
            <person name="Wang C.C."/>
            <person name="Yang T.C."/>
            <person name="Huo Q.B."/>
            <person name="Li W."/>
            <person name="Chen H.Y."/>
            <person name="Chen S.E."/>
            <person name="Zhou L.G."/>
            <person name="Ni X.B."/>
            <person name="Tian J.H."/>
            <person name="Sheng Y."/>
            <person name="Liu T."/>
            <person name="Pan Y.S."/>
            <person name="Xia L.Y."/>
            <person name="Li J."/>
            <person name="Zhao F."/>
            <person name="Cao W.C."/>
        </authorList>
    </citation>
    <scope>NUCLEOTIDE SEQUENCE</scope>
    <source>
        <strain evidence="2">Rsan-2018</strain>
    </source>
</reference>
<dbReference type="Proteomes" id="UP000821837">
    <property type="component" value="Chromosome 11"/>
</dbReference>
<protein>
    <recommendedName>
        <fullName evidence="1">Reverse transcriptase domain-containing protein</fullName>
    </recommendedName>
</protein>
<dbReference type="Pfam" id="PF00078">
    <property type="entry name" value="RVT_1"/>
    <property type="match status" value="1"/>
</dbReference>
<dbReference type="InterPro" id="IPR000477">
    <property type="entry name" value="RT_dom"/>
</dbReference>
<sequence>MRLPHDLNETLRRIRIVNAGAPLTPTTREFLGQLRARYDRLFLKATKKASLYAQDTISRDAPELTRFLRSWHSPDQPSGYVMTVSMPDGSESECVADIDRRFSEYFEDFFTEGDMAADADALNSELEGLCATVSKLPAAASDSLLKTVFVADVFAVLRSMKEHAFDRVRHEYLFAIIGVYGFEPKVLEQFRNIYGNMTSTLAINAVAKGQIRLTRGVPHGCALNAMLFVLCIDPFIRSISAVARIRGLPLPGTETVTVSAYADDVTVFVR</sequence>
<gene>
    <name evidence="2" type="ORF">HPB52_023352</name>
</gene>
<reference evidence="2" key="2">
    <citation type="submission" date="2021-09" db="EMBL/GenBank/DDBJ databases">
        <authorList>
            <person name="Jia N."/>
            <person name="Wang J."/>
            <person name="Shi W."/>
            <person name="Du L."/>
            <person name="Sun Y."/>
            <person name="Zhan W."/>
            <person name="Jiang J."/>
            <person name="Wang Q."/>
            <person name="Zhang B."/>
            <person name="Ji P."/>
            <person name="Sakyi L.B."/>
            <person name="Cui X."/>
            <person name="Yuan T."/>
            <person name="Jiang B."/>
            <person name="Yang W."/>
            <person name="Lam T.T.-Y."/>
            <person name="Chang Q."/>
            <person name="Ding S."/>
            <person name="Wang X."/>
            <person name="Zhu J."/>
            <person name="Ruan X."/>
            <person name="Zhao L."/>
            <person name="Wei J."/>
            <person name="Que T."/>
            <person name="Du C."/>
            <person name="Cheng J."/>
            <person name="Dai P."/>
            <person name="Han X."/>
            <person name="Huang E."/>
            <person name="Gao Y."/>
            <person name="Liu J."/>
            <person name="Shao H."/>
            <person name="Ye R."/>
            <person name="Li L."/>
            <person name="Wei W."/>
            <person name="Wang X."/>
            <person name="Wang C."/>
            <person name="Huo Q."/>
            <person name="Li W."/>
            <person name="Guo W."/>
            <person name="Chen H."/>
            <person name="Chen S."/>
            <person name="Zhou L."/>
            <person name="Zhou L."/>
            <person name="Ni X."/>
            <person name="Tian J."/>
            <person name="Zhou Y."/>
            <person name="Sheng Y."/>
            <person name="Liu T."/>
            <person name="Pan Y."/>
            <person name="Xia L."/>
            <person name="Li J."/>
            <person name="Zhao F."/>
            <person name="Cao W."/>
        </authorList>
    </citation>
    <scope>NUCLEOTIDE SEQUENCE</scope>
    <source>
        <strain evidence="2">Rsan-2018</strain>
        <tissue evidence="2">Larvae</tissue>
    </source>
</reference>
<accession>A0A9D4QCG4</accession>